<dbReference type="Proteomes" id="UP000232323">
    <property type="component" value="Unassembled WGS sequence"/>
</dbReference>
<protein>
    <submittedName>
        <fullName evidence="1">Uncharacterized protein</fullName>
    </submittedName>
</protein>
<organism evidence="1 2">
    <name type="scientific">Chlamydomonas eustigma</name>
    <dbReference type="NCBI Taxonomy" id="1157962"/>
    <lineage>
        <taxon>Eukaryota</taxon>
        <taxon>Viridiplantae</taxon>
        <taxon>Chlorophyta</taxon>
        <taxon>core chlorophytes</taxon>
        <taxon>Chlorophyceae</taxon>
        <taxon>CS clade</taxon>
        <taxon>Chlamydomonadales</taxon>
        <taxon>Chlamydomonadaceae</taxon>
        <taxon>Chlamydomonas</taxon>
    </lineage>
</organism>
<evidence type="ECO:0000313" key="2">
    <source>
        <dbReference type="Proteomes" id="UP000232323"/>
    </source>
</evidence>
<dbReference type="AlphaFoldDB" id="A0A250WRW3"/>
<evidence type="ECO:0000313" key="1">
    <source>
        <dbReference type="EMBL" id="GAX73412.1"/>
    </source>
</evidence>
<name>A0A250WRW3_9CHLO</name>
<keyword evidence="2" id="KW-1185">Reference proteome</keyword>
<proteinExistence type="predicted"/>
<gene>
    <name evidence="1" type="ORF">CEUSTIGMA_g864.t1</name>
</gene>
<reference evidence="1 2" key="1">
    <citation type="submission" date="2017-08" db="EMBL/GenBank/DDBJ databases">
        <title>Acidophilic green algal genome provides insights into adaptation to an acidic environment.</title>
        <authorList>
            <person name="Hirooka S."/>
            <person name="Hirose Y."/>
            <person name="Kanesaki Y."/>
            <person name="Higuchi S."/>
            <person name="Fujiwara T."/>
            <person name="Onuma R."/>
            <person name="Era A."/>
            <person name="Ohbayashi R."/>
            <person name="Uzuka A."/>
            <person name="Nozaki H."/>
            <person name="Yoshikawa H."/>
            <person name="Miyagishima S.Y."/>
        </authorList>
    </citation>
    <scope>NUCLEOTIDE SEQUENCE [LARGE SCALE GENOMIC DNA]</scope>
    <source>
        <strain evidence="1 2">NIES-2499</strain>
    </source>
</reference>
<sequence length="196" mass="20484">MALTGLYILLQGIVMLIQYLARRNKIHPSNSASYFSIKSGMSPSDTLGRLSMIADTITDGPDAHKVDNPVRSMKAIASGSFSKDVPFDASGLLTIPRLRSTHPASGMKSARSSFSMADTSAGSLKGKGALLIQPGVGGDEVEHQTAPSVQKAGLMPTVPPSGAAVSNNGRGIGEGVWEIVDHTDYTHEGSEGGVQY</sequence>
<comment type="caution">
    <text evidence="1">The sequence shown here is derived from an EMBL/GenBank/DDBJ whole genome shotgun (WGS) entry which is preliminary data.</text>
</comment>
<accession>A0A250WRW3</accession>
<dbReference type="EMBL" id="BEGY01000003">
    <property type="protein sequence ID" value="GAX73412.1"/>
    <property type="molecule type" value="Genomic_DNA"/>
</dbReference>